<evidence type="ECO:0000313" key="1">
    <source>
        <dbReference type="EMBL" id="CAH3033944.1"/>
    </source>
</evidence>
<proteinExistence type="predicted"/>
<accession>A0AAU9VRU2</accession>
<keyword evidence="2" id="KW-1185">Reference proteome</keyword>
<name>A0AAU9VRU2_9CNID</name>
<dbReference type="AlphaFoldDB" id="A0AAU9VRU2"/>
<evidence type="ECO:0000313" key="2">
    <source>
        <dbReference type="Proteomes" id="UP001159428"/>
    </source>
</evidence>
<dbReference type="PANTHER" id="PTHR21446">
    <property type="entry name" value="DUF3504 DOMAIN-CONTAINING PROTEIN"/>
    <property type="match status" value="1"/>
</dbReference>
<dbReference type="EMBL" id="CALNXJ010000002">
    <property type="protein sequence ID" value="CAH3033944.1"/>
    <property type="molecule type" value="Genomic_DNA"/>
</dbReference>
<gene>
    <name evidence="1" type="ORF">PMEA_00010396</name>
</gene>
<dbReference type="InterPro" id="IPR052787">
    <property type="entry name" value="MAVS"/>
</dbReference>
<reference evidence="1 2" key="1">
    <citation type="submission" date="2022-05" db="EMBL/GenBank/DDBJ databases">
        <authorList>
            <consortium name="Genoscope - CEA"/>
            <person name="William W."/>
        </authorList>
    </citation>
    <scope>NUCLEOTIDE SEQUENCE [LARGE SCALE GENOMIC DNA]</scope>
</reference>
<organism evidence="1 2">
    <name type="scientific">Pocillopora meandrina</name>
    <dbReference type="NCBI Taxonomy" id="46732"/>
    <lineage>
        <taxon>Eukaryota</taxon>
        <taxon>Metazoa</taxon>
        <taxon>Cnidaria</taxon>
        <taxon>Anthozoa</taxon>
        <taxon>Hexacorallia</taxon>
        <taxon>Scleractinia</taxon>
        <taxon>Astrocoeniina</taxon>
        <taxon>Pocilloporidae</taxon>
        <taxon>Pocillopora</taxon>
    </lineage>
</organism>
<protein>
    <submittedName>
        <fullName evidence="1">Uncharacterized protein</fullName>
    </submittedName>
</protein>
<dbReference type="Proteomes" id="UP001159428">
    <property type="component" value="Unassembled WGS sequence"/>
</dbReference>
<sequence>MSSDAIDGIITKAETKKTKESTKWALRVFEGDLCRFLLIAWCTEKRLSKNLHEMSKKELDKNLRYFYAEARTRGGALYSRSSLLGLRNANERYLNNPPFNRGISITKGTEFQSSNKLLQSMIKLNKREHKIQTSHSSSRPSKVKVVKYNPGRQSFGSSTKCLA</sequence>
<dbReference type="PANTHER" id="PTHR21446:SF12">
    <property type="entry name" value="POTASSIUM CHANNEL TETRAMERIZATION DOMAIN CONTAINING 1"/>
    <property type="match status" value="1"/>
</dbReference>
<comment type="caution">
    <text evidence="1">The sequence shown here is derived from an EMBL/GenBank/DDBJ whole genome shotgun (WGS) entry which is preliminary data.</text>
</comment>